<accession>X0XGD3</accession>
<dbReference type="EMBL" id="BARS01039877">
    <property type="protein sequence ID" value="GAG23976.1"/>
    <property type="molecule type" value="Genomic_DNA"/>
</dbReference>
<evidence type="ECO:0000313" key="1">
    <source>
        <dbReference type="EMBL" id="GAG23976.1"/>
    </source>
</evidence>
<reference evidence="1" key="1">
    <citation type="journal article" date="2014" name="Front. Microbiol.">
        <title>High frequency of phylogenetically diverse reductive dehalogenase-homologous genes in deep subseafloor sedimentary metagenomes.</title>
        <authorList>
            <person name="Kawai M."/>
            <person name="Futagami T."/>
            <person name="Toyoda A."/>
            <person name="Takaki Y."/>
            <person name="Nishi S."/>
            <person name="Hori S."/>
            <person name="Arai W."/>
            <person name="Tsubouchi T."/>
            <person name="Morono Y."/>
            <person name="Uchiyama I."/>
            <person name="Ito T."/>
            <person name="Fujiyama A."/>
            <person name="Inagaki F."/>
            <person name="Takami H."/>
        </authorList>
    </citation>
    <scope>NUCLEOTIDE SEQUENCE</scope>
    <source>
        <strain evidence="1">Expedition CK06-06</strain>
    </source>
</reference>
<gene>
    <name evidence="1" type="ORF">S01H1_60863</name>
</gene>
<dbReference type="AlphaFoldDB" id="X0XGD3"/>
<comment type="caution">
    <text evidence="1">The sequence shown here is derived from an EMBL/GenBank/DDBJ whole genome shotgun (WGS) entry which is preliminary data.</text>
</comment>
<protein>
    <submittedName>
        <fullName evidence="1">Uncharacterized protein</fullName>
    </submittedName>
</protein>
<organism evidence="1">
    <name type="scientific">marine sediment metagenome</name>
    <dbReference type="NCBI Taxonomy" id="412755"/>
    <lineage>
        <taxon>unclassified sequences</taxon>
        <taxon>metagenomes</taxon>
        <taxon>ecological metagenomes</taxon>
    </lineage>
</organism>
<sequence length="247" mass="28154">MKQHLITLCLLVAVTVYAGEYLLCIDNLDDDKTNFTVIKQVENHFIILADDGDVAKLKKRNYTFQILDNNPREKEYHLVYLLGKYDIISKNVFAKYGAVIDVYEDCVLMCASEDQMYQITEYKTKIVPIDFTPIVYNSGSTSQITSNNLQTDPLIEQMVEAVSEDSLEYHLSQLTGILPITTDEGDTTSFYSRFAGNTETNRDRLVPWLKKKFLEYGCDSVYEIPLLDNNYDAPVPVGIRIGKENPS</sequence>
<feature type="non-terminal residue" evidence="1">
    <location>
        <position position="247"/>
    </location>
</feature>
<name>X0XGD3_9ZZZZ</name>
<proteinExistence type="predicted"/>